<keyword evidence="1" id="KW-0812">Transmembrane</keyword>
<feature type="transmembrane region" description="Helical" evidence="1">
    <location>
        <begin position="51"/>
        <end position="72"/>
    </location>
</feature>
<dbReference type="OrthoDB" id="3296646at2"/>
<reference evidence="2" key="1">
    <citation type="submission" date="2019-09" db="EMBL/GenBank/DDBJ databases">
        <authorList>
            <person name="Teo W.F.A."/>
            <person name="Duangmal K."/>
        </authorList>
    </citation>
    <scope>NUCLEOTIDE SEQUENCE [LARGE SCALE GENOMIC DNA]</scope>
    <source>
        <strain evidence="2">K81G1</strain>
    </source>
</reference>
<organism evidence="2 3">
    <name type="scientific">Amycolatopsis acidicola</name>
    <dbReference type="NCBI Taxonomy" id="2596893"/>
    <lineage>
        <taxon>Bacteria</taxon>
        <taxon>Bacillati</taxon>
        <taxon>Actinomycetota</taxon>
        <taxon>Actinomycetes</taxon>
        <taxon>Pseudonocardiales</taxon>
        <taxon>Pseudonocardiaceae</taxon>
        <taxon>Amycolatopsis</taxon>
    </lineage>
</organism>
<dbReference type="AlphaFoldDB" id="A0A5N0VKQ3"/>
<name>A0A5N0VKQ3_9PSEU</name>
<evidence type="ECO:0000313" key="3">
    <source>
        <dbReference type="Proteomes" id="UP000319769"/>
    </source>
</evidence>
<keyword evidence="1" id="KW-0472">Membrane</keyword>
<gene>
    <name evidence="2" type="ORF">FPZ12_004420</name>
</gene>
<dbReference type="Proteomes" id="UP000319769">
    <property type="component" value="Unassembled WGS sequence"/>
</dbReference>
<keyword evidence="3" id="KW-1185">Reference proteome</keyword>
<evidence type="ECO:0000313" key="2">
    <source>
        <dbReference type="EMBL" id="KAA9165740.1"/>
    </source>
</evidence>
<feature type="transmembrane region" description="Helical" evidence="1">
    <location>
        <begin position="125"/>
        <end position="145"/>
    </location>
</feature>
<evidence type="ECO:0000256" key="1">
    <source>
        <dbReference type="SAM" id="Phobius"/>
    </source>
</evidence>
<dbReference type="EMBL" id="VMNW02000004">
    <property type="protein sequence ID" value="KAA9165740.1"/>
    <property type="molecule type" value="Genomic_DNA"/>
</dbReference>
<comment type="caution">
    <text evidence="2">The sequence shown here is derived from an EMBL/GenBank/DDBJ whole genome shotgun (WGS) entry which is preliminary data.</text>
</comment>
<keyword evidence="1" id="KW-1133">Transmembrane helix</keyword>
<protein>
    <submittedName>
        <fullName evidence="2">GtrA family protein</fullName>
    </submittedName>
</protein>
<proteinExistence type="predicted"/>
<dbReference type="RefSeq" id="WP_144745657.1">
    <property type="nucleotide sequence ID" value="NZ_VMNW02000004.1"/>
</dbReference>
<feature type="transmembrane region" description="Helical" evidence="1">
    <location>
        <begin position="27"/>
        <end position="45"/>
    </location>
</feature>
<accession>A0A5N0VKQ3</accession>
<sequence>MTTAQWTRREAERRHTPAHRPLSAHPIVWYVVAGAVTTGLQELIFLGARPVLGSVASNVVAIALTTVANTEFQRRVTFAGMRPSPLKLHLQSLGTFAFYAFYGSVVLVTLQALVGSPSATLEAVVLAITSTVGGILRFVVLRWWVFTTR</sequence>
<feature type="transmembrane region" description="Helical" evidence="1">
    <location>
        <begin position="93"/>
        <end position="113"/>
    </location>
</feature>